<dbReference type="InterPro" id="IPR012340">
    <property type="entry name" value="NA-bd_OB-fold"/>
</dbReference>
<evidence type="ECO:0000256" key="1">
    <source>
        <dbReference type="ARBA" id="ARBA00012727"/>
    </source>
</evidence>
<dbReference type="EMBL" id="CP097320">
    <property type="protein sequence ID" value="UQX13071.1"/>
    <property type="molecule type" value="Genomic_DNA"/>
</dbReference>
<protein>
    <recommendedName>
        <fullName evidence="1">DNA ligase (ATP)</fullName>
        <ecNumber evidence="1">6.5.1.1</ecNumber>
    </recommendedName>
</protein>
<evidence type="ECO:0000313" key="3">
    <source>
        <dbReference type="EMBL" id="UQX13071.1"/>
    </source>
</evidence>
<sequence length="104" mass="12064">MYAGKIGTGFDHATLHSLHQRLFGIEQDTSPFVRGQIHHEAGTRWARPQLVAEIGFSEWTRDGKLRRPRYIGLRTDKDPDEVIREMPCNRWPIMRSPLLVPTGW</sequence>
<dbReference type="Proteomes" id="UP001056610">
    <property type="component" value="Chromosome"/>
</dbReference>
<dbReference type="Gene3D" id="2.40.50.140">
    <property type="entry name" value="Nucleic acid-binding proteins"/>
    <property type="match status" value="1"/>
</dbReference>
<gene>
    <name evidence="3" type="ORF">M5I08_12350</name>
</gene>
<name>A0ABY4QSV0_9MYCO</name>
<reference evidence="3" key="1">
    <citation type="submission" date="2022-05" db="EMBL/GenBank/DDBJ databases">
        <title>A methanotrophic Mycobacterium dominates a cave microbial ecosystem.</title>
        <authorList>
            <person name="Van Spanning R.J.M."/>
            <person name="Guan Q."/>
            <person name="Melkonian C."/>
            <person name="Gallant J."/>
            <person name="Polerecky L."/>
            <person name="Flot J.-F."/>
            <person name="Brandt B.W."/>
            <person name="Braster M."/>
            <person name="Iturbe Espinoza P."/>
            <person name="Aerts J."/>
            <person name="Meima-Franke M."/>
            <person name="Piersma S.R."/>
            <person name="Bunduc C."/>
            <person name="Ummels R."/>
            <person name="Pain A."/>
            <person name="Fleming E.J."/>
            <person name="van der Wel N."/>
            <person name="Gherman V.D."/>
            <person name="Sarbu S.M."/>
            <person name="Bodelier P.L.E."/>
            <person name="Bitter W."/>
        </authorList>
    </citation>
    <scope>NUCLEOTIDE SEQUENCE</scope>
    <source>
        <strain evidence="3">Sulfur Cave</strain>
    </source>
</reference>
<dbReference type="EC" id="6.5.1.1" evidence="1"/>
<evidence type="ECO:0000313" key="4">
    <source>
        <dbReference type="Proteomes" id="UP001056610"/>
    </source>
</evidence>
<dbReference type="Pfam" id="PF04679">
    <property type="entry name" value="DNA_ligase_A_C"/>
    <property type="match status" value="1"/>
</dbReference>
<dbReference type="InterPro" id="IPR012309">
    <property type="entry name" value="DNA_ligase_ATP-dep_C"/>
</dbReference>
<feature type="domain" description="DNA ligase ATP-dependent C-terminal" evidence="2">
    <location>
        <begin position="2"/>
        <end position="77"/>
    </location>
</feature>
<organism evidence="3 4">
    <name type="scientific">Candidatus Mycobacterium methanotrophicum</name>
    <dbReference type="NCBI Taxonomy" id="2943498"/>
    <lineage>
        <taxon>Bacteria</taxon>
        <taxon>Bacillati</taxon>
        <taxon>Actinomycetota</taxon>
        <taxon>Actinomycetes</taxon>
        <taxon>Mycobacteriales</taxon>
        <taxon>Mycobacteriaceae</taxon>
        <taxon>Mycobacterium</taxon>
    </lineage>
</organism>
<accession>A0ABY4QSV0</accession>
<dbReference type="CDD" id="cd07971">
    <property type="entry name" value="OBF_DNA_ligase_LigD"/>
    <property type="match status" value="1"/>
</dbReference>
<dbReference type="SUPFAM" id="SSF50249">
    <property type="entry name" value="Nucleic acid-binding proteins"/>
    <property type="match status" value="1"/>
</dbReference>
<evidence type="ECO:0000259" key="2">
    <source>
        <dbReference type="Pfam" id="PF04679"/>
    </source>
</evidence>
<proteinExistence type="predicted"/>
<keyword evidence="4" id="KW-1185">Reference proteome</keyword>